<evidence type="ECO:0000313" key="3">
    <source>
        <dbReference type="EMBL" id="SMO32498.1"/>
    </source>
</evidence>
<evidence type="ECO:0008006" key="5">
    <source>
        <dbReference type="Google" id="ProtNLM"/>
    </source>
</evidence>
<keyword evidence="4" id="KW-1185">Reference proteome</keyword>
<feature type="region of interest" description="Disordered" evidence="1">
    <location>
        <begin position="28"/>
        <end position="87"/>
    </location>
</feature>
<dbReference type="RefSeq" id="WP_142456396.1">
    <property type="nucleotide sequence ID" value="NZ_FXTJ01000001.1"/>
</dbReference>
<protein>
    <recommendedName>
        <fullName evidence="5">Immunoglobulin-like domain of spore germination</fullName>
    </recommendedName>
</protein>
<reference evidence="3 4" key="1">
    <citation type="submission" date="2017-05" db="EMBL/GenBank/DDBJ databases">
        <authorList>
            <person name="Varghese N."/>
            <person name="Submissions S."/>
        </authorList>
    </citation>
    <scope>NUCLEOTIDE SEQUENCE [LARGE SCALE GENOMIC DNA]</scope>
    <source>
        <strain evidence="3 4">DSM 46834</strain>
    </source>
</reference>
<dbReference type="EMBL" id="FXTJ01000001">
    <property type="protein sequence ID" value="SMO32498.1"/>
    <property type="molecule type" value="Genomic_DNA"/>
</dbReference>
<keyword evidence="2" id="KW-0732">Signal</keyword>
<feature type="signal peptide" evidence="2">
    <location>
        <begin position="1"/>
        <end position="28"/>
    </location>
</feature>
<organism evidence="3 4">
    <name type="scientific">Geodermatophilus aquaeductus</name>
    <dbReference type="NCBI Taxonomy" id="1564161"/>
    <lineage>
        <taxon>Bacteria</taxon>
        <taxon>Bacillati</taxon>
        <taxon>Actinomycetota</taxon>
        <taxon>Actinomycetes</taxon>
        <taxon>Geodermatophilales</taxon>
        <taxon>Geodermatophilaceae</taxon>
        <taxon>Geodermatophilus</taxon>
    </lineage>
</organism>
<dbReference type="Proteomes" id="UP000317484">
    <property type="component" value="Unassembled WGS sequence"/>
</dbReference>
<evidence type="ECO:0000313" key="4">
    <source>
        <dbReference type="Proteomes" id="UP000317484"/>
    </source>
</evidence>
<sequence>MSASRSRVRRTAWAVSAALLVGPLAACSGSGEPAAGSGTTAASSSSAPASSGAATETASTPGPSTTDRPEPTDVATDAPVELEPGDDLEVVVSFASVEPGSGAVEASGYVPGLVEDGGRCTLVLSRAGRSDVSVEGEAFADAQSTSCALLSVPADRLAPGTWTARLDYRSDSSSGSSPDVEVVVP</sequence>
<feature type="chain" id="PRO_5039518087" description="Immunoglobulin-like domain of spore germination" evidence="2">
    <location>
        <begin position="29"/>
        <end position="185"/>
    </location>
</feature>
<proteinExistence type="predicted"/>
<gene>
    <name evidence="3" type="ORF">SAMN06273567_10125</name>
</gene>
<evidence type="ECO:0000256" key="1">
    <source>
        <dbReference type="SAM" id="MobiDB-lite"/>
    </source>
</evidence>
<accession>A0A521ACJ2</accession>
<feature type="compositionally biased region" description="Low complexity" evidence="1">
    <location>
        <begin position="28"/>
        <end position="66"/>
    </location>
</feature>
<dbReference type="AlphaFoldDB" id="A0A521ACJ2"/>
<name>A0A521ACJ2_9ACTN</name>
<evidence type="ECO:0000256" key="2">
    <source>
        <dbReference type="SAM" id="SignalP"/>
    </source>
</evidence>